<dbReference type="InterPro" id="IPR002525">
    <property type="entry name" value="Transp_IS110-like_N"/>
</dbReference>
<evidence type="ECO:0000259" key="1">
    <source>
        <dbReference type="Pfam" id="PF01548"/>
    </source>
</evidence>
<dbReference type="AlphaFoldDB" id="A0A7H4N495"/>
<feature type="domain" description="Transposase IS110-like N-terminal" evidence="1">
    <location>
        <begin position="7"/>
        <end position="114"/>
    </location>
</feature>
<proteinExistence type="predicted"/>
<accession>A0A7H4N495</accession>
<dbReference type="Pfam" id="PF01548">
    <property type="entry name" value="DEDD_Tnp_IS110"/>
    <property type="match status" value="1"/>
</dbReference>
<dbReference type="PANTHER" id="PTHR33055:SF3">
    <property type="entry name" value="PUTATIVE TRANSPOSASE FOR IS117-RELATED"/>
    <property type="match status" value="1"/>
</dbReference>
<organism evidence="2 3">
    <name type="scientific">Klebsiella variicola</name>
    <dbReference type="NCBI Taxonomy" id="244366"/>
    <lineage>
        <taxon>Bacteria</taxon>
        <taxon>Pseudomonadati</taxon>
        <taxon>Pseudomonadota</taxon>
        <taxon>Gammaproteobacteria</taxon>
        <taxon>Enterobacterales</taxon>
        <taxon>Enterobacteriaceae</taxon>
        <taxon>Klebsiella/Raoultella group</taxon>
        <taxon>Klebsiella</taxon>
        <taxon>Klebsiella pneumoniae complex</taxon>
    </lineage>
</organism>
<reference evidence="2 3" key="1">
    <citation type="submission" date="2018-06" db="EMBL/GenBank/DDBJ databases">
        <authorList>
            <consortium name="Pathogen Informatics"/>
            <person name="Doyle S."/>
        </authorList>
    </citation>
    <scope>NUCLEOTIDE SEQUENCE [LARGE SCALE GENOMIC DNA]</scope>
    <source>
        <strain evidence="2 3">NCTC9177</strain>
    </source>
</reference>
<dbReference type="EMBL" id="UGKR01000004">
    <property type="protein sequence ID" value="STV77887.1"/>
    <property type="molecule type" value="Genomic_DNA"/>
</dbReference>
<dbReference type="GO" id="GO:0004803">
    <property type="term" value="F:transposase activity"/>
    <property type="evidence" value="ECO:0007669"/>
    <property type="project" value="InterPro"/>
</dbReference>
<dbReference type="GO" id="GO:0003677">
    <property type="term" value="F:DNA binding"/>
    <property type="evidence" value="ECO:0007669"/>
    <property type="project" value="InterPro"/>
</dbReference>
<gene>
    <name evidence="2" type="ORF">NCTC9177_07446</name>
</gene>
<dbReference type="PANTHER" id="PTHR33055">
    <property type="entry name" value="TRANSPOSASE FOR INSERTION SEQUENCE ELEMENT IS1111A"/>
    <property type="match status" value="1"/>
</dbReference>
<comment type="caution">
    <text evidence="2">The sequence shown here is derived from an EMBL/GenBank/DDBJ whole genome shotgun (WGS) entry which is preliminary data.</text>
</comment>
<evidence type="ECO:0000313" key="3">
    <source>
        <dbReference type="Proteomes" id="UP000254545"/>
    </source>
</evidence>
<dbReference type="Proteomes" id="UP000254545">
    <property type="component" value="Unassembled WGS sequence"/>
</dbReference>
<dbReference type="InterPro" id="IPR047650">
    <property type="entry name" value="Transpos_IS110"/>
</dbReference>
<name>A0A7H4N495_KLEVA</name>
<evidence type="ECO:0000313" key="2">
    <source>
        <dbReference type="EMBL" id="STV77887.1"/>
    </source>
</evidence>
<dbReference type="GO" id="GO:0006313">
    <property type="term" value="P:DNA transposition"/>
    <property type="evidence" value="ECO:0007669"/>
    <property type="project" value="InterPro"/>
</dbReference>
<protein>
    <submittedName>
        <fullName evidence="2">Transposase</fullName>
    </submittedName>
</protein>
<sequence>MENIALIGIDLGKNSFHIHCQDRHGKAVYRIKYTRPKLIEFLATCPATTIAMEACGGSHFMARKLTELGHIPKLISPQFVRPFVKTNKNDFVAAEAICEAASRPSMRFVQPRSES</sequence>